<feature type="domain" description="Methyl-accepting transducer" evidence="5">
    <location>
        <begin position="206"/>
        <end position="435"/>
    </location>
</feature>
<comment type="caution">
    <text evidence="9">The sequence shown here is derived from an EMBL/GenBank/DDBJ whole genome shotgun (WGS) entry which is preliminary data.</text>
</comment>
<dbReference type="InterPro" id="IPR004090">
    <property type="entry name" value="Chemotax_Me-accpt_rcpt"/>
</dbReference>
<dbReference type="SMART" id="SM00283">
    <property type="entry name" value="MA"/>
    <property type="match status" value="1"/>
</dbReference>
<dbReference type="PROSITE" id="PS50885">
    <property type="entry name" value="HAMP"/>
    <property type="match status" value="1"/>
</dbReference>
<evidence type="ECO:0000256" key="1">
    <source>
        <dbReference type="ARBA" id="ARBA00004370"/>
    </source>
</evidence>
<organism evidence="9 10">
    <name type="scientific">Brevundimonas aurantiaca</name>
    <dbReference type="NCBI Taxonomy" id="74316"/>
    <lineage>
        <taxon>Bacteria</taxon>
        <taxon>Pseudomonadati</taxon>
        <taxon>Pseudomonadota</taxon>
        <taxon>Alphaproteobacteria</taxon>
        <taxon>Caulobacterales</taxon>
        <taxon>Caulobacteraceae</taxon>
        <taxon>Brevundimonas</taxon>
    </lineage>
</organism>
<dbReference type="InterPro" id="IPR000014">
    <property type="entry name" value="PAS"/>
</dbReference>
<evidence type="ECO:0000259" key="6">
    <source>
        <dbReference type="PROSITE" id="PS50112"/>
    </source>
</evidence>
<evidence type="ECO:0000259" key="7">
    <source>
        <dbReference type="PROSITE" id="PS50113"/>
    </source>
</evidence>
<keyword evidence="4" id="KW-0807">Transducer</keyword>
<dbReference type="GO" id="GO:0004888">
    <property type="term" value="F:transmembrane signaling receptor activity"/>
    <property type="evidence" value="ECO:0007669"/>
    <property type="project" value="InterPro"/>
</dbReference>
<dbReference type="PROSITE" id="PS50112">
    <property type="entry name" value="PAS"/>
    <property type="match status" value="1"/>
</dbReference>
<evidence type="ECO:0000313" key="10">
    <source>
        <dbReference type="Proteomes" id="UP000527324"/>
    </source>
</evidence>
<dbReference type="PROSITE" id="PS50111">
    <property type="entry name" value="CHEMOTAXIS_TRANSDUC_2"/>
    <property type="match status" value="1"/>
</dbReference>
<dbReference type="NCBIfam" id="TIGR00229">
    <property type="entry name" value="sensory_box"/>
    <property type="match status" value="1"/>
</dbReference>
<dbReference type="SUPFAM" id="SSF55785">
    <property type="entry name" value="PYP-like sensor domain (PAS domain)"/>
    <property type="match status" value="1"/>
</dbReference>
<dbReference type="FunFam" id="1.10.287.950:FF:000001">
    <property type="entry name" value="Methyl-accepting chemotaxis sensory transducer"/>
    <property type="match status" value="1"/>
</dbReference>
<evidence type="ECO:0000259" key="8">
    <source>
        <dbReference type="PROSITE" id="PS50885"/>
    </source>
</evidence>
<dbReference type="CDD" id="cd11386">
    <property type="entry name" value="MCP_signal"/>
    <property type="match status" value="1"/>
</dbReference>
<dbReference type="Proteomes" id="UP000527324">
    <property type="component" value="Unassembled WGS sequence"/>
</dbReference>
<dbReference type="InterPro" id="IPR000700">
    <property type="entry name" value="PAS-assoc_C"/>
</dbReference>
<dbReference type="Pfam" id="PF00015">
    <property type="entry name" value="MCPsignal"/>
    <property type="match status" value="1"/>
</dbReference>
<dbReference type="InterPro" id="IPR035965">
    <property type="entry name" value="PAS-like_dom_sf"/>
</dbReference>
<proteinExistence type="inferred from homology"/>
<dbReference type="Gene3D" id="3.30.450.20">
    <property type="entry name" value="PAS domain"/>
    <property type="match status" value="1"/>
</dbReference>
<keyword evidence="2" id="KW-0145">Chemotaxis</keyword>
<evidence type="ECO:0000256" key="4">
    <source>
        <dbReference type="PROSITE-ProRule" id="PRU00284"/>
    </source>
</evidence>
<comment type="subcellular location">
    <subcellularLocation>
        <location evidence="1">Membrane</location>
    </subcellularLocation>
</comment>
<evidence type="ECO:0000256" key="3">
    <source>
        <dbReference type="ARBA" id="ARBA00029447"/>
    </source>
</evidence>
<evidence type="ECO:0000259" key="5">
    <source>
        <dbReference type="PROSITE" id="PS50111"/>
    </source>
</evidence>
<dbReference type="GO" id="GO:0016020">
    <property type="term" value="C:membrane"/>
    <property type="evidence" value="ECO:0007669"/>
    <property type="project" value="UniProtKB-SubCell"/>
</dbReference>
<dbReference type="PRINTS" id="PR00260">
    <property type="entry name" value="CHEMTRNSDUCR"/>
</dbReference>
<dbReference type="SMART" id="SM00304">
    <property type="entry name" value="HAMP"/>
    <property type="match status" value="1"/>
</dbReference>
<protein>
    <submittedName>
        <fullName evidence="9">Methyl-accepting chemotaxis protein</fullName>
    </submittedName>
</protein>
<name>A0A7W9C8X3_9CAUL</name>
<accession>A0A7W9C8X3</accession>
<dbReference type="SUPFAM" id="SSF58104">
    <property type="entry name" value="Methyl-accepting chemotaxis protein (MCP) signaling domain"/>
    <property type="match status" value="1"/>
</dbReference>
<dbReference type="CDD" id="cd06225">
    <property type="entry name" value="HAMP"/>
    <property type="match status" value="1"/>
</dbReference>
<dbReference type="InterPro" id="IPR003660">
    <property type="entry name" value="HAMP_dom"/>
</dbReference>
<dbReference type="InterPro" id="IPR013656">
    <property type="entry name" value="PAS_4"/>
</dbReference>
<feature type="domain" description="HAMP" evidence="8">
    <location>
        <begin position="149"/>
        <end position="201"/>
    </location>
</feature>
<keyword evidence="10" id="KW-1185">Reference proteome</keyword>
<dbReference type="InterPro" id="IPR051310">
    <property type="entry name" value="MCP_chemotaxis"/>
</dbReference>
<dbReference type="PANTHER" id="PTHR43531">
    <property type="entry name" value="PROTEIN ICFG"/>
    <property type="match status" value="1"/>
</dbReference>
<sequence>MRKLFNRPQAESEELLELRAIVAAVHLSQAVIEFDLDGVVLDANANFLAVLGYELSEIKGRHHRMFVDPAEARSPAYAEFWKRLNAGEFVADKFVRYGKNGKRAVIEASYNPIFDVNGKPYKVVKFAIDVTAVEEERERRAEADRQAAAVQAMVVRNTGQGLSAMASGDLSYRIEEDFPGEYAALRENFNRAMAALDQAIAVIGGNAETMQSGAKEISSAAEDLSRRTERQAASLEETAAALDQITATVRRTAENAQEADKVVSQTRAQAETGGAVVQRAVDAMGEIERSSDQISQIIGVIDEIAFQTNLLALNAGVEAARAGEAGRGFAVVASEVRALAQRSADSAKEIKTLISASGAQVKSGVVLVRETGEALTGIAGRIVEVTQLMSEIRGSTQEQAVGLAEVNTAVNEMDQVTQQNAAMVEESTAASVALSREAAELAQLVGRFTTSQDGGSSRPAPLQEAHGRIAAFAADRPAPRLKLAAGGGRQAAVHSEWEAF</sequence>
<gene>
    <name evidence="9" type="ORF">GGQ93_002911</name>
</gene>
<evidence type="ECO:0000256" key="2">
    <source>
        <dbReference type="ARBA" id="ARBA00022500"/>
    </source>
</evidence>
<dbReference type="RefSeq" id="WP_183217938.1">
    <property type="nucleotide sequence ID" value="NZ_CAJFZW010000021.1"/>
</dbReference>
<comment type="similarity">
    <text evidence="3">Belongs to the methyl-accepting chemotaxis (MCP) protein family.</text>
</comment>
<dbReference type="InterPro" id="IPR004089">
    <property type="entry name" value="MCPsignal_dom"/>
</dbReference>
<dbReference type="Pfam" id="PF08448">
    <property type="entry name" value="PAS_4"/>
    <property type="match status" value="1"/>
</dbReference>
<dbReference type="CDD" id="cd00130">
    <property type="entry name" value="PAS"/>
    <property type="match status" value="1"/>
</dbReference>
<dbReference type="PANTHER" id="PTHR43531:SF11">
    <property type="entry name" value="METHYL-ACCEPTING CHEMOTAXIS PROTEIN 3"/>
    <property type="match status" value="1"/>
</dbReference>
<dbReference type="EMBL" id="JACHOQ010000011">
    <property type="protein sequence ID" value="MBB5741172.1"/>
    <property type="molecule type" value="Genomic_DNA"/>
</dbReference>
<evidence type="ECO:0000313" key="9">
    <source>
        <dbReference type="EMBL" id="MBB5741172.1"/>
    </source>
</evidence>
<dbReference type="PROSITE" id="PS50113">
    <property type="entry name" value="PAC"/>
    <property type="match status" value="1"/>
</dbReference>
<reference evidence="9 10" key="1">
    <citation type="submission" date="2020-08" db="EMBL/GenBank/DDBJ databases">
        <title>Genomic Encyclopedia of Type Strains, Phase IV (KMG-IV): sequencing the most valuable type-strain genomes for metagenomic binning, comparative biology and taxonomic classification.</title>
        <authorList>
            <person name="Goeker M."/>
        </authorList>
    </citation>
    <scope>NUCLEOTIDE SEQUENCE [LARGE SCALE GENOMIC DNA]</scope>
    <source>
        <strain evidence="9 10">DSM 4731</strain>
    </source>
</reference>
<dbReference type="GO" id="GO:0006935">
    <property type="term" value="P:chemotaxis"/>
    <property type="evidence" value="ECO:0007669"/>
    <property type="project" value="UniProtKB-KW"/>
</dbReference>
<feature type="domain" description="PAS" evidence="6">
    <location>
        <begin position="14"/>
        <end position="69"/>
    </location>
</feature>
<dbReference type="GO" id="GO:0007165">
    <property type="term" value="P:signal transduction"/>
    <property type="evidence" value="ECO:0007669"/>
    <property type="project" value="UniProtKB-KW"/>
</dbReference>
<dbReference type="Gene3D" id="1.10.287.950">
    <property type="entry name" value="Methyl-accepting chemotaxis protein"/>
    <property type="match status" value="1"/>
</dbReference>
<dbReference type="AlphaFoldDB" id="A0A7W9C8X3"/>
<feature type="domain" description="PAC" evidence="7">
    <location>
        <begin position="88"/>
        <end position="142"/>
    </location>
</feature>
<dbReference type="SMART" id="SM00091">
    <property type="entry name" value="PAS"/>
    <property type="match status" value="1"/>
</dbReference>